<dbReference type="Gene3D" id="3.10.129.10">
    <property type="entry name" value="Hotdog Thioesterase"/>
    <property type="match status" value="1"/>
</dbReference>
<dbReference type="Pfam" id="PF13452">
    <property type="entry name" value="FAS1_DH_region"/>
    <property type="match status" value="1"/>
</dbReference>
<dbReference type="PANTHER" id="PTHR28152">
    <property type="entry name" value="HYDROXYACYL-THIOESTER DEHYDRATASE TYPE 2, MITOCHONDRIAL"/>
    <property type="match status" value="1"/>
</dbReference>
<dbReference type="EMBL" id="CP012748">
    <property type="protein sequence ID" value="ALL69967.1"/>
    <property type="molecule type" value="Genomic_DNA"/>
</dbReference>
<gene>
    <name evidence="2" type="ORF">K788_0001674</name>
</gene>
<geneLocation type="plasmid" evidence="2">
    <name>unnamed</name>
</geneLocation>
<dbReference type="PANTHER" id="PTHR28152:SF1">
    <property type="entry name" value="HYDROXYACYL-THIOESTER DEHYDRATASE TYPE 2, MITOCHONDRIAL"/>
    <property type="match status" value="1"/>
</dbReference>
<dbReference type="SUPFAM" id="SSF54637">
    <property type="entry name" value="Thioesterase/thiol ester dehydrase-isomerase"/>
    <property type="match status" value="2"/>
</dbReference>
<organism evidence="2">
    <name type="scientific">Paraburkholderia caribensis MBA4</name>
    <dbReference type="NCBI Taxonomy" id="1323664"/>
    <lineage>
        <taxon>Bacteria</taxon>
        <taxon>Pseudomonadati</taxon>
        <taxon>Pseudomonadota</taxon>
        <taxon>Betaproteobacteria</taxon>
        <taxon>Burkholderiales</taxon>
        <taxon>Burkholderiaceae</taxon>
        <taxon>Paraburkholderia</taxon>
    </lineage>
</organism>
<feature type="domain" description="FAS1-like dehydratase" evidence="1">
    <location>
        <begin position="81"/>
        <end position="136"/>
    </location>
</feature>
<reference evidence="2" key="1">
    <citation type="journal article" date="2014" name="Genome Announc.">
        <title>Draft Genome Sequence of the Haloacid-Degrading Burkholderia caribensis Strain MBA4.</title>
        <authorList>
            <person name="Pan Y."/>
            <person name="Kong K.F."/>
            <person name="Tsang J.S."/>
        </authorList>
    </citation>
    <scope>NUCLEOTIDE SEQUENCE [LARGE SCALE GENOMIC DNA]</scope>
    <source>
        <strain evidence="2">MBA4</strain>
        <plasmid evidence="2">unnamed</plasmid>
    </source>
</reference>
<accession>A0A0P0RM96</accession>
<dbReference type="InterPro" id="IPR039569">
    <property type="entry name" value="FAS1-like_DH_region"/>
</dbReference>
<evidence type="ECO:0000313" key="2">
    <source>
        <dbReference type="EMBL" id="ALL69967.1"/>
    </source>
</evidence>
<dbReference type="KEGG" id="bcai:K788_0001674"/>
<reference evidence="2" key="2">
    <citation type="submission" date="2015-09" db="EMBL/GenBank/DDBJ databases">
        <authorList>
            <person name="Jackson K.R."/>
            <person name="Lunt B.L."/>
            <person name="Fisher J.N.B."/>
            <person name="Gardner A.V."/>
            <person name="Bailey M.E."/>
            <person name="Deus L.M."/>
            <person name="Earl A.S."/>
            <person name="Gibby P.D."/>
            <person name="Hartmann K.A."/>
            <person name="Liu J.E."/>
            <person name="Manci A.M."/>
            <person name="Nielsen D.A."/>
            <person name="Solomon M.B."/>
            <person name="Breakwell D.P."/>
            <person name="Burnett S.H."/>
            <person name="Grose J.H."/>
        </authorList>
    </citation>
    <scope>NUCLEOTIDE SEQUENCE</scope>
    <source>
        <strain evidence="2">MBA4</strain>
        <plasmid evidence="2">unnamed</plasmid>
    </source>
</reference>
<dbReference type="Proteomes" id="UP000019146">
    <property type="component" value="Plasmid unnamed"/>
</dbReference>
<dbReference type="GO" id="GO:0019171">
    <property type="term" value="F:(3R)-hydroxyacyl-[acyl-carrier-protein] dehydratase activity"/>
    <property type="evidence" value="ECO:0007669"/>
    <property type="project" value="TreeGrafter"/>
</dbReference>
<dbReference type="InterPro" id="IPR052741">
    <property type="entry name" value="Mitochondrial_HTD2"/>
</dbReference>
<dbReference type="AlphaFoldDB" id="A0A0P0RM96"/>
<name>A0A0P0RM96_9BURK</name>
<proteinExistence type="predicted"/>
<keyword evidence="2" id="KW-0614">Plasmid</keyword>
<evidence type="ECO:0000259" key="1">
    <source>
        <dbReference type="Pfam" id="PF13452"/>
    </source>
</evidence>
<sequence length="287" mass="31263">MPATETGMTGQSTASDTQTAIAADIAVPTSAVALGATLDYDAPPLPGDALPLLWHWIFFRPTIAQAQIGEDGHPRKGGFLPDLGLPRRMWAGGRLRFHAPVTVGSAITRESSILNVSEKQGRTGKLGFVTVNHRIYCEGTFAIDEEQDIVYREPAAPGAPAPAPTAAPDSAQWHRQIVPDEVLMFRYSALTFNGHRIHYDKPYATQVEGYPNLVVHGPLIATLLMDLLRRHCPDGKVLEFSYKAMRPSFMGNALHLCGQPSADGKTVELWSKDHEGWLTMTARATLA</sequence>
<dbReference type="InterPro" id="IPR029069">
    <property type="entry name" value="HotDog_dom_sf"/>
</dbReference>
<protein>
    <submittedName>
        <fullName evidence="2">Acyl-CoA dehydrogenase</fullName>
    </submittedName>
</protein>